<proteinExistence type="predicted"/>
<comment type="caution">
    <text evidence="1">The sequence shown here is derived from an EMBL/GenBank/DDBJ whole genome shotgun (WGS) entry which is preliminary data.</text>
</comment>
<dbReference type="PANTHER" id="PTHR10775:SF185">
    <property type="entry name" value="OS08G0208400 PROTEIN"/>
    <property type="match status" value="1"/>
</dbReference>
<accession>A0A6L2MWZ3</accession>
<dbReference type="InterPro" id="IPR004242">
    <property type="entry name" value="Transposase_21"/>
</dbReference>
<sequence>MEMYERSLHVHVDVGVEAYDSYKKENFTLCAALLWTINDFPAYSMLSGWTGKGYNACPTCMNEMSSRYLHHSKKICYMGHRRFLPSSHQWRRDKMNFDGKVDYREPVAPKSGNEILNEIDYSLNTRKRLAFAYQLLYLLDDTVSTLRDYMHLDSNCHSFMTPGL</sequence>
<protein>
    <submittedName>
        <fullName evidence="1">Uncharacterized protein</fullName>
    </submittedName>
</protein>
<dbReference type="PANTHER" id="PTHR10775">
    <property type="entry name" value="OS08G0208400 PROTEIN"/>
    <property type="match status" value="1"/>
</dbReference>
<dbReference type="Pfam" id="PF02992">
    <property type="entry name" value="Transposase_21"/>
    <property type="match status" value="1"/>
</dbReference>
<name>A0A6L2MWZ3_TANCI</name>
<gene>
    <name evidence="1" type="ORF">Tci_049917</name>
</gene>
<organism evidence="1">
    <name type="scientific">Tanacetum cinerariifolium</name>
    <name type="common">Dalmatian daisy</name>
    <name type="synonym">Chrysanthemum cinerariifolium</name>
    <dbReference type="NCBI Taxonomy" id="118510"/>
    <lineage>
        <taxon>Eukaryota</taxon>
        <taxon>Viridiplantae</taxon>
        <taxon>Streptophyta</taxon>
        <taxon>Embryophyta</taxon>
        <taxon>Tracheophyta</taxon>
        <taxon>Spermatophyta</taxon>
        <taxon>Magnoliopsida</taxon>
        <taxon>eudicotyledons</taxon>
        <taxon>Gunneridae</taxon>
        <taxon>Pentapetalae</taxon>
        <taxon>asterids</taxon>
        <taxon>campanulids</taxon>
        <taxon>Asterales</taxon>
        <taxon>Asteraceae</taxon>
        <taxon>Asteroideae</taxon>
        <taxon>Anthemideae</taxon>
        <taxon>Anthemidinae</taxon>
        <taxon>Tanacetum</taxon>
    </lineage>
</organism>
<evidence type="ECO:0000313" key="1">
    <source>
        <dbReference type="EMBL" id="GEU77939.1"/>
    </source>
</evidence>
<dbReference type="AlphaFoldDB" id="A0A6L2MWZ3"/>
<reference evidence="1" key="1">
    <citation type="journal article" date="2019" name="Sci. Rep.">
        <title>Draft genome of Tanacetum cinerariifolium, the natural source of mosquito coil.</title>
        <authorList>
            <person name="Yamashiro T."/>
            <person name="Shiraishi A."/>
            <person name="Satake H."/>
            <person name="Nakayama K."/>
        </authorList>
    </citation>
    <scope>NUCLEOTIDE SEQUENCE</scope>
</reference>
<dbReference type="EMBL" id="BKCJ010007573">
    <property type="protein sequence ID" value="GEU77939.1"/>
    <property type="molecule type" value="Genomic_DNA"/>
</dbReference>